<organism evidence="2 3">
    <name type="scientific">Shewanella submarina</name>
    <dbReference type="NCBI Taxonomy" id="2016376"/>
    <lineage>
        <taxon>Bacteria</taxon>
        <taxon>Pseudomonadati</taxon>
        <taxon>Pseudomonadota</taxon>
        <taxon>Gammaproteobacteria</taxon>
        <taxon>Alteromonadales</taxon>
        <taxon>Shewanellaceae</taxon>
        <taxon>Shewanella</taxon>
    </lineage>
</organism>
<gene>
    <name evidence="2" type="ORF">ACFOE0_04910</name>
</gene>
<keyword evidence="1" id="KW-0472">Membrane</keyword>
<dbReference type="EMBL" id="JBHRTD010000006">
    <property type="protein sequence ID" value="MFC3137528.1"/>
    <property type="molecule type" value="Genomic_DNA"/>
</dbReference>
<proteinExistence type="predicted"/>
<evidence type="ECO:0008006" key="4">
    <source>
        <dbReference type="Google" id="ProtNLM"/>
    </source>
</evidence>
<keyword evidence="1" id="KW-0812">Transmembrane</keyword>
<comment type="caution">
    <text evidence="2">The sequence shown here is derived from an EMBL/GenBank/DDBJ whole genome shotgun (WGS) entry which is preliminary data.</text>
</comment>
<feature type="transmembrane region" description="Helical" evidence="1">
    <location>
        <begin position="14"/>
        <end position="34"/>
    </location>
</feature>
<name>A0ABV7GAW3_9GAMM</name>
<sequence>MNVSPLLDRKGVKIWPLAVMMLTILLVVFGLHGIADKKEDWNLTCRAALYKQGKGDDTERSVRLYVRSKDGEAVVSYDYFQDKQYQGSIRMYGEITDFEVSSLTLHIRVTRGEVVSDDSVDERPYYLQKILEHNLDFLERVNQGMTFSLSMSEMDLKQGFAILNFNPGNNIWACDIQAD</sequence>
<evidence type="ECO:0000313" key="3">
    <source>
        <dbReference type="Proteomes" id="UP001595621"/>
    </source>
</evidence>
<reference evidence="3" key="1">
    <citation type="journal article" date="2019" name="Int. J. Syst. Evol. Microbiol.">
        <title>The Global Catalogue of Microorganisms (GCM) 10K type strain sequencing project: providing services to taxonomists for standard genome sequencing and annotation.</title>
        <authorList>
            <consortium name="The Broad Institute Genomics Platform"/>
            <consortium name="The Broad Institute Genome Sequencing Center for Infectious Disease"/>
            <person name="Wu L."/>
            <person name="Ma J."/>
        </authorList>
    </citation>
    <scope>NUCLEOTIDE SEQUENCE [LARGE SCALE GENOMIC DNA]</scope>
    <source>
        <strain evidence="3">KCTC 52277</strain>
    </source>
</reference>
<accession>A0ABV7GAW3</accession>
<protein>
    <recommendedName>
        <fullName evidence="4">DUF4352 domain-containing protein</fullName>
    </recommendedName>
</protein>
<evidence type="ECO:0000256" key="1">
    <source>
        <dbReference type="SAM" id="Phobius"/>
    </source>
</evidence>
<dbReference type="RefSeq" id="WP_248935209.1">
    <property type="nucleotide sequence ID" value="NZ_JAKILF010000002.1"/>
</dbReference>
<dbReference type="Proteomes" id="UP001595621">
    <property type="component" value="Unassembled WGS sequence"/>
</dbReference>
<keyword evidence="3" id="KW-1185">Reference proteome</keyword>
<evidence type="ECO:0000313" key="2">
    <source>
        <dbReference type="EMBL" id="MFC3137528.1"/>
    </source>
</evidence>
<keyword evidence="1" id="KW-1133">Transmembrane helix</keyword>